<evidence type="ECO:0000256" key="1">
    <source>
        <dbReference type="SAM" id="MobiDB-lite"/>
    </source>
</evidence>
<dbReference type="RefSeq" id="WP_344757908.1">
    <property type="nucleotide sequence ID" value="NZ_BAAAZU010000001.1"/>
</dbReference>
<keyword evidence="2" id="KW-0732">Signal</keyword>
<dbReference type="InterPro" id="IPR021860">
    <property type="entry name" value="Peptidase_S12_Pab87-rel_C"/>
</dbReference>
<feature type="domain" description="Peptidase S12 Pab87-related C-terminal" evidence="4">
    <location>
        <begin position="423"/>
        <end position="526"/>
    </location>
</feature>
<organism evidence="5 6">
    <name type="scientific">Luteimonas lutimaris</name>
    <dbReference type="NCBI Taxonomy" id="698645"/>
    <lineage>
        <taxon>Bacteria</taxon>
        <taxon>Pseudomonadati</taxon>
        <taxon>Pseudomonadota</taxon>
        <taxon>Gammaproteobacteria</taxon>
        <taxon>Lysobacterales</taxon>
        <taxon>Lysobacteraceae</taxon>
        <taxon>Luteimonas</taxon>
    </lineage>
</organism>
<dbReference type="Gene3D" id="2.40.128.600">
    <property type="match status" value="1"/>
</dbReference>
<accession>A0ABP7M4A4</accession>
<name>A0ABP7M4A4_9GAMM</name>
<reference evidence="6" key="1">
    <citation type="journal article" date="2019" name="Int. J. Syst. Evol. Microbiol.">
        <title>The Global Catalogue of Microorganisms (GCM) 10K type strain sequencing project: providing services to taxonomists for standard genome sequencing and annotation.</title>
        <authorList>
            <consortium name="The Broad Institute Genomics Platform"/>
            <consortium name="The Broad Institute Genome Sequencing Center for Infectious Disease"/>
            <person name="Wu L."/>
            <person name="Ma J."/>
        </authorList>
    </citation>
    <scope>NUCLEOTIDE SEQUENCE [LARGE SCALE GENOMIC DNA]</scope>
    <source>
        <strain evidence="6">JCM 16916</strain>
    </source>
</reference>
<evidence type="ECO:0000256" key="2">
    <source>
        <dbReference type="SAM" id="SignalP"/>
    </source>
</evidence>
<sequence length="532" mass="58058">MVSIPKCLQSAAVATGLLFSTAAFAVPPPDLDARIDAVIHERGVPGMAVAIVEQGKVTHAKGYGVRRLGSPEPVDADTIFPTGSTGKAITVAALAVLVDEKKIGWDDKVTDHLPGFQMYDPWVTREMTIRDLLVHRSGLGLGAGDLMFVPRSSRSRAETVHALRYIKPATSFRSGYAYDNVLYAVAGQLIEDVTGKTWEAFVRERVLAPAGMRSSTTDEADQFADPNRAQPHARMDGGFRGIGQQEVLDERAGLGRNAAPAGGIASSANDLARWLSIQLGHGRLPGEPEGGRRLFSADASREMWTPQVLVPIAQFPEPVADATPQFSSYALGWGVRDYRGVKIIEHGGAVFGVQTMVVLVPSKQVGFSLQINSEDGEVLYGMMYELLDHYLDAPKRDWMADFIAFKQARQEKILAASRATDTRNADSRPSLPLAGYAGGYADPWYGPIDVRHEGGKLRIDFRQTPDMAGTLEHWQYDTFRTIWDDRTLEPAYVTFSLDAAGKVARITMKAASPLADFSYDYQDLLLTPARGD</sequence>
<proteinExistence type="predicted"/>
<dbReference type="Pfam" id="PF00144">
    <property type="entry name" value="Beta-lactamase"/>
    <property type="match status" value="1"/>
</dbReference>
<evidence type="ECO:0000259" key="3">
    <source>
        <dbReference type="Pfam" id="PF00144"/>
    </source>
</evidence>
<dbReference type="GO" id="GO:0016787">
    <property type="term" value="F:hydrolase activity"/>
    <property type="evidence" value="ECO:0007669"/>
    <property type="project" value="UniProtKB-KW"/>
</dbReference>
<evidence type="ECO:0000259" key="4">
    <source>
        <dbReference type="Pfam" id="PF11954"/>
    </source>
</evidence>
<feature type="signal peptide" evidence="2">
    <location>
        <begin position="1"/>
        <end position="25"/>
    </location>
</feature>
<feature type="region of interest" description="Disordered" evidence="1">
    <location>
        <begin position="212"/>
        <end position="234"/>
    </location>
</feature>
<comment type="caution">
    <text evidence="5">The sequence shown here is derived from an EMBL/GenBank/DDBJ whole genome shotgun (WGS) entry which is preliminary data.</text>
</comment>
<keyword evidence="5" id="KW-0378">Hydrolase</keyword>
<dbReference type="InterPro" id="IPR050491">
    <property type="entry name" value="AmpC-like"/>
</dbReference>
<dbReference type="PANTHER" id="PTHR46825:SF15">
    <property type="entry name" value="BETA-LACTAMASE-RELATED DOMAIN-CONTAINING PROTEIN"/>
    <property type="match status" value="1"/>
</dbReference>
<evidence type="ECO:0000313" key="5">
    <source>
        <dbReference type="EMBL" id="GAA3911795.1"/>
    </source>
</evidence>
<dbReference type="InterPro" id="IPR012338">
    <property type="entry name" value="Beta-lactam/transpept-like"/>
</dbReference>
<dbReference type="Gene3D" id="3.40.710.10">
    <property type="entry name" value="DD-peptidase/beta-lactamase superfamily"/>
    <property type="match status" value="1"/>
</dbReference>
<feature type="chain" id="PRO_5045392996" evidence="2">
    <location>
        <begin position="26"/>
        <end position="532"/>
    </location>
</feature>
<dbReference type="InterPro" id="IPR001466">
    <property type="entry name" value="Beta-lactam-related"/>
</dbReference>
<feature type="domain" description="Beta-lactamase-related" evidence="3">
    <location>
        <begin position="31"/>
        <end position="377"/>
    </location>
</feature>
<dbReference type="EMBL" id="BAAAZU010000001">
    <property type="protein sequence ID" value="GAA3911795.1"/>
    <property type="molecule type" value="Genomic_DNA"/>
</dbReference>
<protein>
    <submittedName>
        <fullName evidence="5">Serine hydrolase</fullName>
    </submittedName>
</protein>
<dbReference type="Pfam" id="PF11954">
    <property type="entry name" value="DUF3471"/>
    <property type="match status" value="1"/>
</dbReference>
<gene>
    <name evidence="5" type="ORF">GCM10022229_00440</name>
</gene>
<dbReference type="SUPFAM" id="SSF56601">
    <property type="entry name" value="beta-lactamase/transpeptidase-like"/>
    <property type="match status" value="1"/>
</dbReference>
<dbReference type="Proteomes" id="UP001501727">
    <property type="component" value="Unassembled WGS sequence"/>
</dbReference>
<dbReference type="PANTHER" id="PTHR46825">
    <property type="entry name" value="D-ALANYL-D-ALANINE-CARBOXYPEPTIDASE/ENDOPEPTIDASE AMPH"/>
    <property type="match status" value="1"/>
</dbReference>
<evidence type="ECO:0000313" key="6">
    <source>
        <dbReference type="Proteomes" id="UP001501727"/>
    </source>
</evidence>
<keyword evidence="6" id="KW-1185">Reference proteome</keyword>